<dbReference type="SMART" id="SM00796">
    <property type="entry name" value="AHS1"/>
    <property type="match status" value="1"/>
</dbReference>
<dbReference type="RefSeq" id="WP_168084481.1">
    <property type="nucleotide sequence ID" value="NZ_JAAVJI010000007.1"/>
</dbReference>
<evidence type="ECO:0000313" key="5">
    <source>
        <dbReference type="EMBL" id="NJP01914.1"/>
    </source>
</evidence>
<evidence type="ECO:0000256" key="2">
    <source>
        <dbReference type="ARBA" id="ARBA00022801"/>
    </source>
</evidence>
<dbReference type="GO" id="GO:0017168">
    <property type="term" value="F:5-oxoprolinase (ATP-hydrolyzing) activity"/>
    <property type="evidence" value="ECO:0007669"/>
    <property type="project" value="UniProtKB-EC"/>
</dbReference>
<keyword evidence="6" id="KW-1185">Reference proteome</keyword>
<keyword evidence="2 5" id="KW-0378">Hydrolase</keyword>
<evidence type="ECO:0000256" key="1">
    <source>
        <dbReference type="ARBA" id="ARBA00022741"/>
    </source>
</evidence>
<feature type="domain" description="Carboxyltransferase" evidence="4">
    <location>
        <begin position="25"/>
        <end position="238"/>
    </location>
</feature>
<gene>
    <name evidence="5" type="primary">pxpB</name>
    <name evidence="5" type="ORF">HBH25_13765</name>
</gene>
<dbReference type="InterPro" id="IPR029000">
    <property type="entry name" value="Cyclophilin-like_dom_sf"/>
</dbReference>
<dbReference type="SUPFAM" id="SSF50891">
    <property type="entry name" value="Cyclophilin-like"/>
    <property type="match status" value="1"/>
</dbReference>
<keyword evidence="3" id="KW-0067">ATP-binding</keyword>
<evidence type="ECO:0000259" key="4">
    <source>
        <dbReference type="SMART" id="SM00796"/>
    </source>
</evidence>
<sequence length="263" mass="28463">MFDVNANATQRPVSVPKPVDRNHAWQFEPCGECCVILVFDTVFSIERNRQAAAAANALRHLKRQGLLPGITDVVAAMVTVGVHYSPMAFAAQYPHTSPFQAVCELLSASLNQPVAGTTAPAKRVEIPVCYEAEYAPDLEQVADACSLSVKQLIDAHTAHWLDVLMMGFAPGHPYIGLHSEALAVPRRSVPRTQVRKGSIGIANQQSVIYPADLPGGWNLVGLTPLNLFSPNDDVPCLLKGGDQVRFTAISRREFDVLAQGEAL</sequence>
<reference evidence="5 6" key="1">
    <citation type="submission" date="2020-03" db="EMBL/GenBank/DDBJ databases">
        <authorList>
            <person name="Wang L."/>
            <person name="He N."/>
            <person name="Li Y."/>
            <person name="Fang Y."/>
            <person name="Zhang F."/>
        </authorList>
    </citation>
    <scope>NUCLEOTIDE SEQUENCE [LARGE SCALE GENOMIC DNA]</scope>
    <source>
        <strain evidence="6">hsmgli-8</strain>
    </source>
</reference>
<protein>
    <submittedName>
        <fullName evidence="5">5-oxoprolinase subunit PxpB</fullName>
        <ecNumber evidence="5">3.5.2.9</ecNumber>
    </submittedName>
</protein>
<dbReference type="InterPro" id="IPR003833">
    <property type="entry name" value="CT_C_D"/>
</dbReference>
<keyword evidence="1" id="KW-0547">Nucleotide-binding</keyword>
<dbReference type="InterPro" id="IPR010016">
    <property type="entry name" value="PxpB"/>
</dbReference>
<evidence type="ECO:0000313" key="6">
    <source>
        <dbReference type="Proteomes" id="UP000746535"/>
    </source>
</evidence>
<dbReference type="Gene3D" id="2.40.100.10">
    <property type="entry name" value="Cyclophilin-like"/>
    <property type="match status" value="1"/>
</dbReference>
<dbReference type="EC" id="3.5.2.9" evidence="5"/>
<dbReference type="Gene3D" id="3.30.1360.40">
    <property type="match status" value="1"/>
</dbReference>
<name>A0ABX0YHW0_9PSED</name>
<comment type="caution">
    <text evidence="5">The sequence shown here is derived from an EMBL/GenBank/DDBJ whole genome shotgun (WGS) entry which is preliminary data.</text>
</comment>
<dbReference type="Pfam" id="PF02682">
    <property type="entry name" value="CT_C_D"/>
    <property type="match status" value="1"/>
</dbReference>
<dbReference type="PANTHER" id="PTHR34698">
    <property type="entry name" value="5-OXOPROLINASE SUBUNIT B"/>
    <property type="match status" value="1"/>
</dbReference>
<proteinExistence type="predicted"/>
<evidence type="ECO:0000256" key="3">
    <source>
        <dbReference type="ARBA" id="ARBA00022840"/>
    </source>
</evidence>
<organism evidence="5 6">
    <name type="scientific">Pseudomonas quercus</name>
    <dbReference type="NCBI Taxonomy" id="2722792"/>
    <lineage>
        <taxon>Bacteria</taxon>
        <taxon>Pseudomonadati</taxon>
        <taxon>Pseudomonadota</taxon>
        <taxon>Gammaproteobacteria</taxon>
        <taxon>Pseudomonadales</taxon>
        <taxon>Pseudomonadaceae</taxon>
        <taxon>Pseudomonas</taxon>
    </lineage>
</organism>
<dbReference type="NCBIfam" id="TIGR00370">
    <property type="entry name" value="5-oxoprolinase subunit PxpB"/>
    <property type="match status" value="1"/>
</dbReference>
<dbReference type="Proteomes" id="UP000746535">
    <property type="component" value="Unassembled WGS sequence"/>
</dbReference>
<dbReference type="PANTHER" id="PTHR34698:SF2">
    <property type="entry name" value="5-OXOPROLINASE SUBUNIT B"/>
    <property type="match status" value="1"/>
</dbReference>
<dbReference type="EMBL" id="JAAVJI010000007">
    <property type="protein sequence ID" value="NJP01914.1"/>
    <property type="molecule type" value="Genomic_DNA"/>
</dbReference>
<accession>A0ABX0YHW0</accession>
<dbReference type="SUPFAM" id="SSF160467">
    <property type="entry name" value="PH0987 N-terminal domain-like"/>
    <property type="match status" value="1"/>
</dbReference>